<feature type="transmembrane region" description="Helical" evidence="1">
    <location>
        <begin position="12"/>
        <end position="32"/>
    </location>
</feature>
<dbReference type="EMBL" id="FUXE01000013">
    <property type="protein sequence ID" value="SJZ84826.1"/>
    <property type="molecule type" value="Genomic_DNA"/>
</dbReference>
<keyword evidence="1" id="KW-0812">Transmembrane</keyword>
<keyword evidence="1" id="KW-1133">Transmembrane helix</keyword>
<dbReference type="RefSeq" id="WP_078737191.1">
    <property type="nucleotide sequence ID" value="NZ_FUXE01000013.1"/>
</dbReference>
<evidence type="ECO:0000313" key="3">
    <source>
        <dbReference type="Proteomes" id="UP000190121"/>
    </source>
</evidence>
<evidence type="ECO:0000313" key="2">
    <source>
        <dbReference type="EMBL" id="SJZ84826.1"/>
    </source>
</evidence>
<evidence type="ECO:0000256" key="1">
    <source>
        <dbReference type="SAM" id="Phobius"/>
    </source>
</evidence>
<protein>
    <submittedName>
        <fullName evidence="2">Uncharacterized protein</fullName>
    </submittedName>
</protein>
<feature type="transmembrane region" description="Helical" evidence="1">
    <location>
        <begin position="38"/>
        <end position="58"/>
    </location>
</feature>
<keyword evidence="1" id="KW-0472">Membrane</keyword>
<dbReference type="OrthoDB" id="9898414at2"/>
<organism evidence="2 3">
    <name type="scientific">Porphyromonas circumdentaria</name>
    <dbReference type="NCBI Taxonomy" id="29524"/>
    <lineage>
        <taxon>Bacteria</taxon>
        <taxon>Pseudomonadati</taxon>
        <taxon>Bacteroidota</taxon>
        <taxon>Bacteroidia</taxon>
        <taxon>Bacteroidales</taxon>
        <taxon>Porphyromonadaceae</taxon>
        <taxon>Porphyromonas</taxon>
    </lineage>
</organism>
<dbReference type="AlphaFoldDB" id="A0A1T4P0Q2"/>
<proteinExistence type="predicted"/>
<sequence length="63" mass="7328">MNSNCQTGKIEFILQMVFYLLIVAMVVVFFLYRNTETPRLFLIPAGAALIVRIISYILKFLNR</sequence>
<reference evidence="3" key="1">
    <citation type="submission" date="2017-02" db="EMBL/GenBank/DDBJ databases">
        <authorList>
            <person name="Varghese N."/>
            <person name="Submissions S."/>
        </authorList>
    </citation>
    <scope>NUCLEOTIDE SEQUENCE [LARGE SCALE GENOMIC DNA]</scope>
    <source>
        <strain evidence="3">ATCC 51356</strain>
    </source>
</reference>
<accession>A0A1T4P0Q2</accession>
<dbReference type="STRING" id="29524.SAMN02745171_01285"/>
<gene>
    <name evidence="2" type="ORF">SAMN02745171_01285</name>
</gene>
<dbReference type="Proteomes" id="UP000190121">
    <property type="component" value="Unassembled WGS sequence"/>
</dbReference>
<name>A0A1T4P0Q2_9PORP</name>
<keyword evidence="3" id="KW-1185">Reference proteome</keyword>